<dbReference type="GO" id="GO:0050567">
    <property type="term" value="F:glutaminyl-tRNA synthase (glutamine-hydrolyzing) activity"/>
    <property type="evidence" value="ECO:0007669"/>
    <property type="project" value="UniProtKB-EC"/>
</dbReference>
<reference evidence="2 3" key="1">
    <citation type="submission" date="2021-03" db="EMBL/GenBank/DDBJ databases">
        <title>Sequencing the genomes of 1000 actinobacteria strains.</title>
        <authorList>
            <person name="Klenk H.-P."/>
        </authorList>
    </citation>
    <scope>NUCLEOTIDE SEQUENCE [LARGE SCALE GENOMIC DNA]</scope>
    <source>
        <strain evidence="2 3">DSM 18824</strain>
    </source>
</reference>
<dbReference type="PROSITE" id="PS00571">
    <property type="entry name" value="AMIDASES"/>
    <property type="match status" value="1"/>
</dbReference>
<evidence type="ECO:0000313" key="2">
    <source>
        <dbReference type="EMBL" id="MBP2353020.1"/>
    </source>
</evidence>
<dbReference type="Gene3D" id="3.90.1300.10">
    <property type="entry name" value="Amidase signature (AS) domain"/>
    <property type="match status" value="1"/>
</dbReference>
<dbReference type="Pfam" id="PF01425">
    <property type="entry name" value="Amidase"/>
    <property type="match status" value="1"/>
</dbReference>
<name>A0ABS4UN37_9ACTN</name>
<accession>A0ABS4UN37</accession>
<dbReference type="GO" id="GO:0050566">
    <property type="term" value="F:asparaginyl-tRNA synthase (glutamine-hydrolyzing) activity"/>
    <property type="evidence" value="ECO:0007669"/>
    <property type="project" value="UniProtKB-EC"/>
</dbReference>
<dbReference type="RefSeq" id="WP_209695683.1">
    <property type="nucleotide sequence ID" value="NZ_BAAAVU010000006.1"/>
</dbReference>
<dbReference type="EMBL" id="JAGINT010000001">
    <property type="protein sequence ID" value="MBP2353020.1"/>
    <property type="molecule type" value="Genomic_DNA"/>
</dbReference>
<dbReference type="SUPFAM" id="SSF75304">
    <property type="entry name" value="Amidase signature (AS) enzymes"/>
    <property type="match status" value="1"/>
</dbReference>
<dbReference type="Proteomes" id="UP000755585">
    <property type="component" value="Unassembled WGS sequence"/>
</dbReference>
<evidence type="ECO:0000259" key="1">
    <source>
        <dbReference type="Pfam" id="PF01425"/>
    </source>
</evidence>
<comment type="caution">
    <text evidence="2">The sequence shown here is derived from an EMBL/GenBank/DDBJ whole genome shotgun (WGS) entry which is preliminary data.</text>
</comment>
<dbReference type="EC" id="6.3.5.7" evidence="2"/>
<keyword evidence="3" id="KW-1185">Reference proteome</keyword>
<dbReference type="PANTHER" id="PTHR11895">
    <property type="entry name" value="TRANSAMIDASE"/>
    <property type="match status" value="1"/>
</dbReference>
<keyword evidence="2" id="KW-0436">Ligase</keyword>
<dbReference type="InterPro" id="IPR036928">
    <property type="entry name" value="AS_sf"/>
</dbReference>
<sequence>MTSDTMLTLSEAAVALRTGETTSVGLVQNAIAVADAHDDAVGMFIDRYTDRALAAATAADADLAAGRLVGPLHGLPLGIKDIITTADGPTTAQSLVHDPSSFTGDAVVVQRLKQAGGIIMGKLTTMEFAIGAPDETKPFPVPRNAWSLDHWAGGSSSGSGSSVALGAVLGALGTDTGGSIRIPAAFNGITGLMPTYGRVPKSGCVPLGFTLDHIGPMARSAEDCALMLDVLAGPDSSDPTTLDVPVADYSGALTGDLTGLKIGVDKLARVAGDDADPALDQAWNAALEVLAGRGAEIVGMEIPYYQAMATADFVNMLGEALAYHLPDLQAKWSDYGAATRLILAQGAFYSAADYVQAARARRVGVRAITDLFSTVDVIATPTASTGATSFADLDSRGVVRAMSAIHTGYWDSTGNPVLTVPFGFTGPGLPLGLQFAGRPFDEATLLRIGDAFQSVTDFHLQAPALLDQELAA</sequence>
<dbReference type="InterPro" id="IPR000120">
    <property type="entry name" value="Amidase"/>
</dbReference>
<protein>
    <submittedName>
        <fullName evidence="2">Aspartyl-tRNA(Asn)/glutamyl-tRNA(Gln) amidotransferase subunit A</fullName>
        <ecNumber evidence="2">6.3.5.6</ecNumber>
        <ecNumber evidence="2">6.3.5.7</ecNumber>
    </submittedName>
</protein>
<evidence type="ECO:0000313" key="3">
    <source>
        <dbReference type="Proteomes" id="UP000755585"/>
    </source>
</evidence>
<dbReference type="InterPro" id="IPR020556">
    <property type="entry name" value="Amidase_CS"/>
</dbReference>
<organism evidence="2 3">
    <name type="scientific">Kribbella aluminosa</name>
    <dbReference type="NCBI Taxonomy" id="416017"/>
    <lineage>
        <taxon>Bacteria</taxon>
        <taxon>Bacillati</taxon>
        <taxon>Actinomycetota</taxon>
        <taxon>Actinomycetes</taxon>
        <taxon>Propionibacteriales</taxon>
        <taxon>Kribbellaceae</taxon>
        <taxon>Kribbella</taxon>
    </lineage>
</organism>
<proteinExistence type="predicted"/>
<feature type="domain" description="Amidase" evidence="1">
    <location>
        <begin position="26"/>
        <end position="446"/>
    </location>
</feature>
<dbReference type="InterPro" id="IPR023631">
    <property type="entry name" value="Amidase_dom"/>
</dbReference>
<gene>
    <name evidence="2" type="ORF">JOF29_004103</name>
</gene>
<dbReference type="EC" id="6.3.5.6" evidence="2"/>
<dbReference type="PANTHER" id="PTHR11895:SF176">
    <property type="entry name" value="AMIDASE AMID-RELATED"/>
    <property type="match status" value="1"/>
</dbReference>